<dbReference type="Gene3D" id="3.90.226.10">
    <property type="entry name" value="2-enoyl-CoA Hydratase, Chain A, domain 1"/>
    <property type="match status" value="2"/>
</dbReference>
<dbReference type="InterPro" id="IPR011762">
    <property type="entry name" value="COA_CT_N"/>
</dbReference>
<dbReference type="PANTHER" id="PTHR22855:SF13">
    <property type="entry name" value="METHYLCROTONOYL-COA CARBOXYLASE BETA CHAIN, MITOCHONDRIAL"/>
    <property type="match status" value="1"/>
</dbReference>
<evidence type="ECO:0000313" key="5">
    <source>
        <dbReference type="Proteomes" id="UP001139068"/>
    </source>
</evidence>
<dbReference type="InterPro" id="IPR029045">
    <property type="entry name" value="ClpP/crotonase-like_dom_sf"/>
</dbReference>
<dbReference type="InterPro" id="IPR045190">
    <property type="entry name" value="MCCB/AccD1-like"/>
</dbReference>
<evidence type="ECO:0000313" key="4">
    <source>
        <dbReference type="EMBL" id="MCI4676503.1"/>
    </source>
</evidence>
<feature type="domain" description="CoA carboxyltransferase N-terminal" evidence="2">
    <location>
        <begin position="1"/>
        <end position="254"/>
    </location>
</feature>
<dbReference type="InterPro" id="IPR034733">
    <property type="entry name" value="AcCoA_carboxyl_beta"/>
</dbReference>
<accession>A0ABS9Z0K9</accession>
<dbReference type="PROSITE" id="PS50989">
    <property type="entry name" value="COA_CT_CTER"/>
    <property type="match status" value="1"/>
</dbReference>
<name>A0ABS9Z0K9_9MYCO</name>
<keyword evidence="5" id="KW-1185">Reference proteome</keyword>
<dbReference type="Proteomes" id="UP001139068">
    <property type="component" value="Unassembled WGS sequence"/>
</dbReference>
<dbReference type="PANTHER" id="PTHR22855">
    <property type="entry name" value="ACETYL, PROPIONYL, PYRUVATE, AND GLUTACONYL CARBOXYLASE-RELATED"/>
    <property type="match status" value="1"/>
</dbReference>
<gene>
    <name evidence="4" type="ORF">K9U37_17090</name>
</gene>
<dbReference type="Pfam" id="PF01039">
    <property type="entry name" value="Carboxyl_trans"/>
    <property type="match status" value="1"/>
</dbReference>
<reference evidence="4" key="1">
    <citation type="journal article" date="2022" name="ISME J.">
        <title>Identification of active gaseous-alkane degraders at natural gas seeps.</title>
        <authorList>
            <person name="Farhan Ul Haque M."/>
            <person name="Hernandez M."/>
            <person name="Crombie A.T."/>
            <person name="Murrell J.C."/>
        </authorList>
    </citation>
    <scope>NUCLEOTIDE SEQUENCE</scope>
    <source>
        <strain evidence="4">ANDR5</strain>
    </source>
</reference>
<dbReference type="SUPFAM" id="SSF52096">
    <property type="entry name" value="ClpP/crotonase"/>
    <property type="match status" value="2"/>
</dbReference>
<organism evidence="4 5">
    <name type="scientific">Candidatus Mycolicibacterium alkanivorans</name>
    <dbReference type="NCBI Taxonomy" id="2954114"/>
    <lineage>
        <taxon>Bacteria</taxon>
        <taxon>Bacillati</taxon>
        <taxon>Actinomycetota</taxon>
        <taxon>Actinomycetes</taxon>
        <taxon>Mycobacteriales</taxon>
        <taxon>Mycobacteriaceae</taxon>
        <taxon>Mycolicibacterium</taxon>
    </lineage>
</organism>
<evidence type="ECO:0000259" key="2">
    <source>
        <dbReference type="PROSITE" id="PS50980"/>
    </source>
</evidence>
<dbReference type="EMBL" id="JAIVFL010000001">
    <property type="protein sequence ID" value="MCI4676503.1"/>
    <property type="molecule type" value="Genomic_DNA"/>
</dbReference>
<evidence type="ECO:0000256" key="1">
    <source>
        <dbReference type="ARBA" id="ARBA00006102"/>
    </source>
</evidence>
<dbReference type="InterPro" id="IPR011763">
    <property type="entry name" value="COA_CT_C"/>
</dbReference>
<evidence type="ECO:0000259" key="3">
    <source>
        <dbReference type="PROSITE" id="PS50989"/>
    </source>
</evidence>
<protein>
    <submittedName>
        <fullName evidence="4">Acyl-CoA carboxylase subunit beta</fullName>
    </submittedName>
</protein>
<feature type="domain" description="CoA carboxyltransferase C-terminal" evidence="3">
    <location>
        <begin position="264"/>
        <end position="493"/>
    </location>
</feature>
<comment type="similarity">
    <text evidence="1">Belongs to the AccD/PCCB family.</text>
</comment>
<dbReference type="RefSeq" id="WP_243072688.1">
    <property type="nucleotide sequence ID" value="NZ_JAIVFL010000001.1"/>
</dbReference>
<dbReference type="PROSITE" id="PS50980">
    <property type="entry name" value="COA_CT_NTER"/>
    <property type="match status" value="1"/>
</dbReference>
<sequence length="511" mass="55070">MSTTISDTSIRSELESAITTALAGGDSSRWPAKLPVRERIALLLDPGSWLEDGLLAGATGNALPADGVLTGVGRIEDRPVAVIAHDFSVKAGSWGELTCEKQVRILERADRDLLPVIYLVDSAGGRLTDQLGFYSGRRGASKIFQLQIRLSGRVPQICCLHGPSAAGGAYMPAFTDWVGMVNGNASMYLASPRVAEKVTGERTTLEEMGGATMHATVSGCGDEVFDHDWQVIAAARLLLSYLPDDWRSAPKLTAPREPEITEWEPDLIPEDPNQSYDVRDVISRVVDAGSFFEIKSAWATEIVCGFARLHGRTVGLVANQPAVRSGAIFVDSADKAARFISMSDAYNIPLIFLQDVPGFMVGVAIERQGIIRHGAKMVTAMASAEVPKFSVVLRKAYAAGFYAMCAPGFEPRATIALPTATIGPMSPEASVNAVYANKIAEIADPAERESYIAARTAEQAADIGLLRMGSHLVVDTVVQPERLRAELIERLAHAGQWERRPPSRHHVISPV</sequence>
<comment type="caution">
    <text evidence="4">The sequence shown here is derived from an EMBL/GenBank/DDBJ whole genome shotgun (WGS) entry which is preliminary data.</text>
</comment>
<proteinExistence type="inferred from homology"/>